<keyword evidence="3" id="KW-1185">Reference proteome</keyword>
<keyword evidence="1" id="KW-0732">Signal</keyword>
<accession>A0A9X2WF82</accession>
<comment type="caution">
    <text evidence="2">The sequence shown here is derived from an EMBL/GenBank/DDBJ whole genome shotgun (WGS) entry which is preliminary data.</text>
</comment>
<reference evidence="2" key="1">
    <citation type="journal article" date="2022" name="Front. Microbiol.">
        <title>Genome-based taxonomic rearrangement of Oceanobacter-related bacteria including the description of Thalassolituus hydrocarbonoclasticus sp. nov. and Thalassolituus pacificus sp. nov. and emended description of the genus Thalassolituus.</title>
        <authorList>
            <person name="Dong C."/>
            <person name="Wei L."/>
            <person name="Wang J."/>
            <person name="Lai Q."/>
            <person name="Huang Z."/>
            <person name="Shao Z."/>
        </authorList>
    </citation>
    <scope>NUCLEOTIDE SEQUENCE</scope>
    <source>
        <strain evidence="2">59MF3M-4</strain>
    </source>
</reference>
<dbReference type="PROSITE" id="PS51257">
    <property type="entry name" value="PROKAR_LIPOPROTEIN"/>
    <property type="match status" value="1"/>
</dbReference>
<name>A0A9X2WF82_9GAMM</name>
<sequence length="398" mass="43564">MLKHTALFSAIALLAACGGGSGGSDNTNGSSDQVKIALGTTPVNGVFMKKTDGSWEKLGSDIKTLDIAKNTPVEIATWCIDDQQNTAIFVDVLSAGADYTIDHSWYCEDKTANNSEVTFSSSNPDIDIVQARLTYVDEISPSSGWATLEGSTGERTFIATGYDETNDKAYFYKKSGLELKAGDSFTIDFLDTTLSQEVEMKTAPTGATGFDFNLDYTMSDETWELPLSIYMAEGSKYIEVPASFRVSGDYYRTNWQFGDDSSLDAYTSEPSLTQNLLTSAPEELDINDLNVSQDKTTISISFSIDNPELPLQSFSLEFDDFGNTDVGSDSMMRYFIDGALMEGGNLSINLVNPSDLPDSSLNYPHPKLDNAVYSTAKFGTKEIGKYYLRIKSNDNFNN</sequence>
<gene>
    <name evidence="2" type="ORF">NYR02_09325</name>
</gene>
<evidence type="ECO:0008006" key="4">
    <source>
        <dbReference type="Google" id="ProtNLM"/>
    </source>
</evidence>
<evidence type="ECO:0000313" key="3">
    <source>
        <dbReference type="Proteomes" id="UP001147830"/>
    </source>
</evidence>
<dbReference type="RefSeq" id="WP_260976092.1">
    <property type="nucleotide sequence ID" value="NZ_JAOANI010000015.1"/>
</dbReference>
<dbReference type="EMBL" id="JAOANI010000015">
    <property type="protein sequence ID" value="MCT7359220.1"/>
    <property type="molecule type" value="Genomic_DNA"/>
</dbReference>
<dbReference type="AlphaFoldDB" id="A0A9X2WF82"/>
<reference evidence="2" key="2">
    <citation type="submission" date="2022-08" db="EMBL/GenBank/DDBJ databases">
        <authorList>
            <person name="Dong C."/>
        </authorList>
    </citation>
    <scope>NUCLEOTIDE SEQUENCE</scope>
    <source>
        <strain evidence="2">59MF3M-4</strain>
    </source>
</reference>
<dbReference type="Proteomes" id="UP001147830">
    <property type="component" value="Unassembled WGS sequence"/>
</dbReference>
<evidence type="ECO:0000313" key="2">
    <source>
        <dbReference type="EMBL" id="MCT7359220.1"/>
    </source>
</evidence>
<proteinExistence type="predicted"/>
<evidence type="ECO:0000256" key="1">
    <source>
        <dbReference type="SAM" id="SignalP"/>
    </source>
</evidence>
<protein>
    <recommendedName>
        <fullName evidence="4">Peptidase C-terminal archaeal/bacterial domain-containing protein</fullName>
    </recommendedName>
</protein>
<feature type="chain" id="PRO_5040839520" description="Peptidase C-terminal archaeal/bacterial domain-containing protein" evidence="1">
    <location>
        <begin position="16"/>
        <end position="398"/>
    </location>
</feature>
<feature type="signal peptide" evidence="1">
    <location>
        <begin position="1"/>
        <end position="15"/>
    </location>
</feature>
<organism evidence="2 3">
    <name type="scientific">Thalassolituus pacificus</name>
    <dbReference type="NCBI Taxonomy" id="2975440"/>
    <lineage>
        <taxon>Bacteria</taxon>
        <taxon>Pseudomonadati</taxon>
        <taxon>Pseudomonadota</taxon>
        <taxon>Gammaproteobacteria</taxon>
        <taxon>Oceanospirillales</taxon>
        <taxon>Oceanospirillaceae</taxon>
        <taxon>Thalassolituus</taxon>
    </lineage>
</organism>